<comment type="caution">
    <text evidence="1">The sequence shown here is derived from an EMBL/GenBank/DDBJ whole genome shotgun (WGS) entry which is preliminary data.</text>
</comment>
<feature type="non-terminal residue" evidence="1">
    <location>
        <position position="1"/>
    </location>
</feature>
<dbReference type="Gene3D" id="2.60.40.10">
    <property type="entry name" value="Immunoglobulins"/>
    <property type="match status" value="2"/>
</dbReference>
<dbReference type="Proteomes" id="UP000253420">
    <property type="component" value="Unassembled WGS sequence"/>
</dbReference>
<evidence type="ECO:0000313" key="2">
    <source>
        <dbReference type="Proteomes" id="UP000253420"/>
    </source>
</evidence>
<protein>
    <recommendedName>
        <fullName evidence="3">Big-1 domain-containing protein</fullName>
    </recommendedName>
</protein>
<gene>
    <name evidence="1" type="ORF">DUT91_25040</name>
</gene>
<dbReference type="InterPro" id="IPR013783">
    <property type="entry name" value="Ig-like_fold"/>
</dbReference>
<keyword evidence="2" id="KW-1185">Reference proteome</keyword>
<organism evidence="1 2">
    <name type="scientific">Phyllobacterium salinisoli</name>
    <dbReference type="NCBI Taxonomy" id="1899321"/>
    <lineage>
        <taxon>Bacteria</taxon>
        <taxon>Pseudomonadati</taxon>
        <taxon>Pseudomonadota</taxon>
        <taxon>Alphaproteobacteria</taxon>
        <taxon>Hyphomicrobiales</taxon>
        <taxon>Phyllobacteriaceae</taxon>
        <taxon>Phyllobacterium</taxon>
    </lineage>
</organism>
<accession>A0A368JVW1</accession>
<feature type="non-terminal residue" evidence="1">
    <location>
        <position position="327"/>
    </location>
</feature>
<name>A0A368JVW1_9HYPH</name>
<reference evidence="1 2" key="1">
    <citation type="submission" date="2018-07" db="EMBL/GenBank/DDBJ databases">
        <title>The draft genome of Phyllobacterium salinisoli.</title>
        <authorList>
            <person name="Liu L."/>
            <person name="Li L."/>
            <person name="Zhang X."/>
            <person name="Liang L."/>
        </authorList>
    </citation>
    <scope>NUCLEOTIDE SEQUENCE [LARGE SCALE GENOMIC DNA]</scope>
    <source>
        <strain evidence="1 2">LLAN61</strain>
    </source>
</reference>
<dbReference type="EMBL" id="QOZG01000090">
    <property type="protein sequence ID" value="RCS21308.1"/>
    <property type="molecule type" value="Genomic_DNA"/>
</dbReference>
<dbReference type="InterPro" id="IPR008964">
    <property type="entry name" value="Invasin/intimin_cell_adhesion"/>
</dbReference>
<proteinExistence type="predicted"/>
<dbReference type="SUPFAM" id="SSF49373">
    <property type="entry name" value="Invasin/intimin cell-adhesion fragments"/>
    <property type="match status" value="1"/>
</dbReference>
<evidence type="ECO:0000313" key="1">
    <source>
        <dbReference type="EMBL" id="RCS21308.1"/>
    </source>
</evidence>
<sequence length="327" mass="33661">GVITISSPQGNTLTCGNSYPLNGNYVHASGGAPFQQADIVWSAFPSGQFTFSPNPSTTDGNGNATTQITAVSNVPSTEPVTIFARAYNETLEYMDIGADNAITFTAGTFPQGAANLAITPVNGDLLSDPVDYLVQATYTDAAGGSPIQGQTVQWTSGNPQIVSVTAGPPTDANGVTVARITCRPTAEFTTVTLTASVQNPNTQATDTSQIVLCVRDAELAPPDTTGYLSVNPAGTGPYMEGTTYPFNVRYRASDGSAAVNKPVCWVASPSDRITFSTPNPVLTGPDGRESNGVTCSSGPSLPSAIISAGAPNGLTGSYDHGQSYVPF</sequence>
<dbReference type="AlphaFoldDB" id="A0A368JVW1"/>
<evidence type="ECO:0008006" key="3">
    <source>
        <dbReference type="Google" id="ProtNLM"/>
    </source>
</evidence>